<reference evidence="3" key="1">
    <citation type="submission" date="2022-12" db="EMBL/GenBank/DDBJ databases">
        <authorList>
            <person name="Petersen C."/>
        </authorList>
    </citation>
    <scope>NUCLEOTIDE SEQUENCE</scope>
    <source>
        <strain evidence="3">IBT 16125</strain>
    </source>
</reference>
<feature type="domain" description="PA14" evidence="2">
    <location>
        <begin position="149"/>
        <end position="319"/>
    </location>
</feature>
<gene>
    <name evidence="3" type="ORF">N7458_009374</name>
</gene>
<dbReference type="RefSeq" id="XP_056761605.1">
    <property type="nucleotide sequence ID" value="XM_056912756.1"/>
</dbReference>
<keyword evidence="1" id="KW-0732">Signal</keyword>
<comment type="caution">
    <text evidence="3">The sequence shown here is derived from an EMBL/GenBank/DDBJ whole genome shotgun (WGS) entry which is preliminary data.</text>
</comment>
<evidence type="ECO:0000313" key="3">
    <source>
        <dbReference type="EMBL" id="KAJ5438376.1"/>
    </source>
</evidence>
<dbReference type="Proteomes" id="UP001213681">
    <property type="component" value="Unassembled WGS sequence"/>
</dbReference>
<evidence type="ECO:0000256" key="1">
    <source>
        <dbReference type="SAM" id="SignalP"/>
    </source>
</evidence>
<feature type="chain" id="PRO_5042138655" description="PA14 domain-containing protein" evidence="1">
    <location>
        <begin position="19"/>
        <end position="344"/>
    </location>
</feature>
<feature type="signal peptide" evidence="1">
    <location>
        <begin position="1"/>
        <end position="18"/>
    </location>
</feature>
<dbReference type="Gene3D" id="2.60.120.1560">
    <property type="match status" value="1"/>
</dbReference>
<dbReference type="InterPro" id="IPR037524">
    <property type="entry name" value="PA14/GLEYA"/>
</dbReference>
<dbReference type="Pfam" id="PF10528">
    <property type="entry name" value="GLEYA"/>
    <property type="match status" value="1"/>
</dbReference>
<dbReference type="PROSITE" id="PS51820">
    <property type="entry name" value="PA14"/>
    <property type="match status" value="1"/>
</dbReference>
<dbReference type="InterPro" id="IPR018871">
    <property type="entry name" value="GLEYA_adhesin_domain"/>
</dbReference>
<dbReference type="AlphaFoldDB" id="A0AAD6BWV5"/>
<keyword evidence="4" id="KW-1185">Reference proteome</keyword>
<proteinExistence type="predicted"/>
<dbReference type="GeneID" id="81602999"/>
<evidence type="ECO:0000313" key="4">
    <source>
        <dbReference type="Proteomes" id="UP001213681"/>
    </source>
</evidence>
<evidence type="ECO:0000259" key="2">
    <source>
        <dbReference type="PROSITE" id="PS51820"/>
    </source>
</evidence>
<accession>A0AAD6BWV5</accession>
<organism evidence="3 4">
    <name type="scientific">Penicillium daleae</name>
    <dbReference type="NCBI Taxonomy" id="63821"/>
    <lineage>
        <taxon>Eukaryota</taxon>
        <taxon>Fungi</taxon>
        <taxon>Dikarya</taxon>
        <taxon>Ascomycota</taxon>
        <taxon>Pezizomycotina</taxon>
        <taxon>Eurotiomycetes</taxon>
        <taxon>Eurotiomycetidae</taxon>
        <taxon>Eurotiales</taxon>
        <taxon>Aspergillaceae</taxon>
        <taxon>Penicillium</taxon>
    </lineage>
</organism>
<protein>
    <recommendedName>
        <fullName evidence="2">PA14 domain-containing protein</fullName>
    </recommendedName>
</protein>
<name>A0AAD6BWV5_9EURO</name>
<dbReference type="EMBL" id="JAPVEA010000008">
    <property type="protein sequence ID" value="KAJ5438376.1"/>
    <property type="molecule type" value="Genomic_DNA"/>
</dbReference>
<reference evidence="3" key="2">
    <citation type="journal article" date="2023" name="IMA Fungus">
        <title>Comparative genomic study of the Penicillium genus elucidates a diverse pangenome and 15 lateral gene transfer events.</title>
        <authorList>
            <person name="Petersen C."/>
            <person name="Sorensen T."/>
            <person name="Nielsen M.R."/>
            <person name="Sondergaard T.E."/>
            <person name="Sorensen J.L."/>
            <person name="Fitzpatrick D.A."/>
            <person name="Frisvad J.C."/>
            <person name="Nielsen K.L."/>
        </authorList>
    </citation>
    <scope>NUCLEOTIDE SEQUENCE</scope>
    <source>
        <strain evidence="3">IBT 16125</strain>
    </source>
</reference>
<sequence length="344" mass="37294">MQLLWYFLSLALPTITYAINARNIGGDLLSPECLVIEIVVEVLLASPEATEFCESFLAPTTTISKTVTETSSSCAYKYAAARTQKNAAPQITSEPDRSLATPAVLQGLPSSEISQACSCIDIPASDLTTRTHTQTATSTTKLCPIPTTCGNEGMQWAYYQPPSIPYNYNCNGGYSWDPTAIKDMTPSYNSTTTYIGLIDDGTSDISIYGSNQQFNSQFFALNHRGYIYAEVSGDYTFNTPGVDDINFFWWGPDAYSGWTESNVNASIACSGTSATVNVTLLSGQYYPIRFIFANAEENLVEVMSITAPDGTVILDANSTGSPYIVQYSCDGTSAKPYPLFGQET</sequence>